<protein>
    <submittedName>
        <fullName evidence="2">Uncharacterized protein</fullName>
    </submittedName>
</protein>
<proteinExistence type="predicted"/>
<dbReference type="EMBL" id="JASKYM010000007">
    <property type="protein sequence ID" value="MDK2564328.1"/>
    <property type="molecule type" value="Genomic_DNA"/>
</dbReference>
<keyword evidence="3" id="KW-1185">Reference proteome</keyword>
<keyword evidence="1" id="KW-0812">Transmembrane</keyword>
<evidence type="ECO:0000313" key="3">
    <source>
        <dbReference type="Proteomes" id="UP001301012"/>
    </source>
</evidence>
<dbReference type="Proteomes" id="UP001301012">
    <property type="component" value="Unassembled WGS sequence"/>
</dbReference>
<keyword evidence="1" id="KW-1133">Transmembrane helix</keyword>
<comment type="caution">
    <text evidence="2">The sequence shown here is derived from an EMBL/GenBank/DDBJ whole genome shotgun (WGS) entry which is preliminary data.</text>
</comment>
<evidence type="ECO:0000256" key="1">
    <source>
        <dbReference type="SAM" id="Phobius"/>
    </source>
</evidence>
<dbReference type="RefSeq" id="WP_284133255.1">
    <property type="nucleotide sequence ID" value="NZ_JASKYM010000007.1"/>
</dbReference>
<feature type="transmembrane region" description="Helical" evidence="1">
    <location>
        <begin position="20"/>
        <end position="38"/>
    </location>
</feature>
<reference evidence="2 3" key="1">
    <citation type="submission" date="2023-05" db="EMBL/GenBank/DDBJ databases">
        <title>Rombocin, a short stable natural nisin variant, displays selective antimicrobial activity against Listeria monocytogenes and employs dual mode of action to kill target bacterial strains.</title>
        <authorList>
            <person name="Wambui J."/>
            <person name="Stephan R."/>
            <person name="Kuipers O.P."/>
        </authorList>
    </citation>
    <scope>NUCLEOTIDE SEQUENCE [LARGE SCALE GENOMIC DNA]</scope>
    <source>
        <strain evidence="2 3">RC002</strain>
    </source>
</reference>
<organism evidence="2 3">
    <name type="scientific">Romboutsia sedimentorum</name>
    <dbReference type="NCBI Taxonomy" id="1368474"/>
    <lineage>
        <taxon>Bacteria</taxon>
        <taxon>Bacillati</taxon>
        <taxon>Bacillota</taxon>
        <taxon>Clostridia</taxon>
        <taxon>Peptostreptococcales</taxon>
        <taxon>Peptostreptococcaceae</taxon>
        <taxon>Romboutsia</taxon>
    </lineage>
</organism>
<keyword evidence="1" id="KW-0472">Membrane</keyword>
<sequence length="69" mass="7734">MINTTKIAKNNLKQNKSKSILIIITILLSTTLLAAVGMTCVDCSYQNKQRTIKYCGTQHGVYTKIDEKK</sequence>
<name>A0ABT7EBM5_9FIRM</name>
<gene>
    <name evidence="2" type="ORF">QOZ84_12270</name>
</gene>
<accession>A0ABT7EBM5</accession>
<evidence type="ECO:0000313" key="2">
    <source>
        <dbReference type="EMBL" id="MDK2564328.1"/>
    </source>
</evidence>